<feature type="transmembrane region" description="Helical" evidence="9">
    <location>
        <begin position="92"/>
        <end position="111"/>
    </location>
</feature>
<dbReference type="InterPro" id="IPR001851">
    <property type="entry name" value="ABC_transp_permease"/>
</dbReference>
<sequence>MFFSWANQILQGVLVGGLYAMFAMGLSLSVGIMRFVNIAHGDLIVLVSFLILSLTQAFGLDPILAVLITLPLAFLGGYLLQRYLLQRVIGEGVLPIILVTFGLSIIIQNGLLGTYGADTRKVAGGGIETATLMLGKGINVGVLPLAIFVTAMVMVAGLDLLLYRTRMGARIRAVSDDVSSANLVGLPSAHIYAIAMGIVGVTVAISAGFMSVWTNFDPTSGPSRLITAFEAVVLGGLGSLWGTLIGGIVLGVAQTLGAQFDAAWQVLAGHIVFLIIFMLRPQGLFPRN</sequence>
<evidence type="ECO:0000313" key="10">
    <source>
        <dbReference type="EMBL" id="SEQ94571.1"/>
    </source>
</evidence>
<dbReference type="Pfam" id="PF02653">
    <property type="entry name" value="BPD_transp_2"/>
    <property type="match status" value="1"/>
</dbReference>
<evidence type="ECO:0000256" key="8">
    <source>
        <dbReference type="ARBA" id="ARBA00037998"/>
    </source>
</evidence>
<keyword evidence="3" id="KW-1003">Cell membrane</keyword>
<dbReference type="InterPro" id="IPR052157">
    <property type="entry name" value="BCAA_transport_permease"/>
</dbReference>
<feature type="transmembrane region" description="Helical" evidence="9">
    <location>
        <begin position="262"/>
        <end position="279"/>
    </location>
</feature>
<dbReference type="AlphaFoldDB" id="A0A1H9K5Y7"/>
<dbReference type="RefSeq" id="WP_092497170.1">
    <property type="nucleotide sequence ID" value="NZ_FOFG01000009.1"/>
</dbReference>
<dbReference type="GO" id="GO:0005886">
    <property type="term" value="C:plasma membrane"/>
    <property type="evidence" value="ECO:0007669"/>
    <property type="project" value="UniProtKB-SubCell"/>
</dbReference>
<feature type="transmembrane region" description="Helical" evidence="9">
    <location>
        <begin position="142"/>
        <end position="163"/>
    </location>
</feature>
<dbReference type="GO" id="GO:0022857">
    <property type="term" value="F:transmembrane transporter activity"/>
    <property type="evidence" value="ECO:0007669"/>
    <property type="project" value="InterPro"/>
</dbReference>
<evidence type="ECO:0000256" key="5">
    <source>
        <dbReference type="ARBA" id="ARBA00022970"/>
    </source>
</evidence>
<evidence type="ECO:0000256" key="2">
    <source>
        <dbReference type="ARBA" id="ARBA00022448"/>
    </source>
</evidence>
<comment type="similarity">
    <text evidence="8">Belongs to the binding-protein-dependent transport system permease family. LivHM subfamily.</text>
</comment>
<keyword evidence="6 9" id="KW-1133">Transmembrane helix</keyword>
<evidence type="ECO:0000256" key="6">
    <source>
        <dbReference type="ARBA" id="ARBA00022989"/>
    </source>
</evidence>
<dbReference type="PANTHER" id="PTHR11795:SF445">
    <property type="entry name" value="AMINO ACID ABC TRANSPORTER PERMEASE PROTEIN"/>
    <property type="match status" value="1"/>
</dbReference>
<dbReference type="EMBL" id="FOFG01000009">
    <property type="protein sequence ID" value="SEQ94571.1"/>
    <property type="molecule type" value="Genomic_DNA"/>
</dbReference>
<reference evidence="10 11" key="1">
    <citation type="submission" date="2016-10" db="EMBL/GenBank/DDBJ databases">
        <authorList>
            <person name="de Groot N.N."/>
        </authorList>
    </citation>
    <scope>NUCLEOTIDE SEQUENCE [LARGE SCALE GENOMIC DNA]</scope>
    <source>
        <strain evidence="10 11">A52C2</strain>
    </source>
</reference>
<protein>
    <submittedName>
        <fullName evidence="10">Amino acid/amide ABC transporter membrane protein 1, HAAT family</fullName>
    </submittedName>
</protein>
<feature type="transmembrane region" description="Helical" evidence="9">
    <location>
        <begin position="225"/>
        <end position="250"/>
    </location>
</feature>
<dbReference type="CDD" id="cd06582">
    <property type="entry name" value="TM_PBP1_LivH_like"/>
    <property type="match status" value="1"/>
</dbReference>
<dbReference type="OrthoDB" id="9810089at2"/>
<accession>A0A1H9K5Y7</accession>
<keyword evidence="7 9" id="KW-0472">Membrane</keyword>
<dbReference type="Proteomes" id="UP000199647">
    <property type="component" value="Unassembled WGS sequence"/>
</dbReference>
<dbReference type="STRING" id="1855383.SAMN05216548_10993"/>
<keyword evidence="2" id="KW-0813">Transport</keyword>
<name>A0A1H9K5Y7_9HYPH</name>
<dbReference type="GO" id="GO:0006865">
    <property type="term" value="P:amino acid transport"/>
    <property type="evidence" value="ECO:0007669"/>
    <property type="project" value="UniProtKB-KW"/>
</dbReference>
<organism evidence="10 11">
    <name type="scientific">Faunimonas pinastri</name>
    <dbReference type="NCBI Taxonomy" id="1855383"/>
    <lineage>
        <taxon>Bacteria</taxon>
        <taxon>Pseudomonadati</taxon>
        <taxon>Pseudomonadota</taxon>
        <taxon>Alphaproteobacteria</taxon>
        <taxon>Hyphomicrobiales</taxon>
        <taxon>Afifellaceae</taxon>
        <taxon>Faunimonas</taxon>
    </lineage>
</organism>
<keyword evidence="11" id="KW-1185">Reference proteome</keyword>
<feature type="transmembrane region" description="Helical" evidence="9">
    <location>
        <begin position="63"/>
        <end position="80"/>
    </location>
</feature>
<evidence type="ECO:0000256" key="1">
    <source>
        <dbReference type="ARBA" id="ARBA00004651"/>
    </source>
</evidence>
<evidence type="ECO:0000256" key="9">
    <source>
        <dbReference type="SAM" id="Phobius"/>
    </source>
</evidence>
<dbReference type="PANTHER" id="PTHR11795">
    <property type="entry name" value="BRANCHED-CHAIN AMINO ACID TRANSPORT SYSTEM PERMEASE PROTEIN LIVH"/>
    <property type="match status" value="1"/>
</dbReference>
<gene>
    <name evidence="10" type="ORF">SAMN05216548_10993</name>
</gene>
<feature type="transmembrane region" description="Helical" evidence="9">
    <location>
        <begin position="39"/>
        <end position="57"/>
    </location>
</feature>
<evidence type="ECO:0000256" key="4">
    <source>
        <dbReference type="ARBA" id="ARBA00022692"/>
    </source>
</evidence>
<feature type="transmembrane region" description="Helical" evidence="9">
    <location>
        <begin position="191"/>
        <end position="213"/>
    </location>
</feature>
<keyword evidence="5" id="KW-0029">Amino-acid transport</keyword>
<evidence type="ECO:0000256" key="3">
    <source>
        <dbReference type="ARBA" id="ARBA00022475"/>
    </source>
</evidence>
<proteinExistence type="inferred from homology"/>
<evidence type="ECO:0000256" key="7">
    <source>
        <dbReference type="ARBA" id="ARBA00023136"/>
    </source>
</evidence>
<evidence type="ECO:0000313" key="11">
    <source>
        <dbReference type="Proteomes" id="UP000199647"/>
    </source>
</evidence>
<keyword evidence="4 9" id="KW-0812">Transmembrane</keyword>
<feature type="transmembrane region" description="Helical" evidence="9">
    <location>
        <begin position="12"/>
        <end position="32"/>
    </location>
</feature>
<comment type="subcellular location">
    <subcellularLocation>
        <location evidence="1">Cell membrane</location>
        <topology evidence="1">Multi-pass membrane protein</topology>
    </subcellularLocation>
</comment>